<reference evidence="1" key="1">
    <citation type="submission" date="2023-07" db="EMBL/GenBank/DDBJ databases">
        <title>draft genome sequence of fig (Ficus carica).</title>
        <authorList>
            <person name="Takahashi T."/>
            <person name="Nishimura K."/>
        </authorList>
    </citation>
    <scope>NUCLEOTIDE SEQUENCE</scope>
</reference>
<gene>
    <name evidence="1" type="ORF">TIFTF001_016775</name>
</gene>
<evidence type="ECO:0000313" key="1">
    <source>
        <dbReference type="EMBL" id="GMN47606.1"/>
    </source>
</evidence>
<accession>A0AA88D928</accession>
<evidence type="ECO:0000313" key="2">
    <source>
        <dbReference type="Proteomes" id="UP001187192"/>
    </source>
</evidence>
<comment type="caution">
    <text evidence="1">The sequence shown here is derived from an EMBL/GenBank/DDBJ whole genome shotgun (WGS) entry which is preliminary data.</text>
</comment>
<name>A0AA88D928_FICCA</name>
<sequence length="152" mass="17508">MKGGYERRKQERKGEIKGLEDINVHPLWRKEPLHWFCAKLDQKQPLHGDRDYDDREDDDDDDEFEFTFVCRELVSSPNSTTRSSAMAISSWFIILSSCPSTAVAALSEVAEEAVLAQKEADLMFKKDQALRSISFEDGLELQDKKTHQDRIV</sequence>
<dbReference type="Proteomes" id="UP001187192">
    <property type="component" value="Unassembled WGS sequence"/>
</dbReference>
<protein>
    <submittedName>
        <fullName evidence="1">Uncharacterized protein</fullName>
    </submittedName>
</protein>
<dbReference type="AlphaFoldDB" id="A0AA88D928"/>
<proteinExistence type="predicted"/>
<keyword evidence="2" id="KW-1185">Reference proteome</keyword>
<organism evidence="1 2">
    <name type="scientific">Ficus carica</name>
    <name type="common">Common fig</name>
    <dbReference type="NCBI Taxonomy" id="3494"/>
    <lineage>
        <taxon>Eukaryota</taxon>
        <taxon>Viridiplantae</taxon>
        <taxon>Streptophyta</taxon>
        <taxon>Embryophyta</taxon>
        <taxon>Tracheophyta</taxon>
        <taxon>Spermatophyta</taxon>
        <taxon>Magnoliopsida</taxon>
        <taxon>eudicotyledons</taxon>
        <taxon>Gunneridae</taxon>
        <taxon>Pentapetalae</taxon>
        <taxon>rosids</taxon>
        <taxon>fabids</taxon>
        <taxon>Rosales</taxon>
        <taxon>Moraceae</taxon>
        <taxon>Ficeae</taxon>
        <taxon>Ficus</taxon>
    </lineage>
</organism>
<dbReference type="EMBL" id="BTGU01000026">
    <property type="protein sequence ID" value="GMN47606.1"/>
    <property type="molecule type" value="Genomic_DNA"/>
</dbReference>